<evidence type="ECO:0000313" key="2">
    <source>
        <dbReference type="Proteomes" id="UP000033393"/>
    </source>
</evidence>
<dbReference type="AlphaFoldDB" id="A0A0F0GQI5"/>
<dbReference type="PATRIC" id="fig|68170.10.peg.8290"/>
<name>A0A0F0GQI5_LENAE</name>
<organism evidence="1 2">
    <name type="scientific">Lentzea aerocolonigenes</name>
    <name type="common">Lechevalieria aerocolonigenes</name>
    <name type="synonym">Saccharothrix aerocolonigenes</name>
    <dbReference type="NCBI Taxonomy" id="68170"/>
    <lineage>
        <taxon>Bacteria</taxon>
        <taxon>Bacillati</taxon>
        <taxon>Actinomycetota</taxon>
        <taxon>Actinomycetes</taxon>
        <taxon>Pseudonocardiales</taxon>
        <taxon>Pseudonocardiaceae</taxon>
        <taxon>Lentzea</taxon>
    </lineage>
</organism>
<sequence>MINSPENLLLLCGTHHKPVDEHSSIYPAKELLRWKTRQVADGTRRDVSEQDVVRIAKHYELRELGHEGFEKTCRALVARMFGPDPEPNWRRRTTRGYDAAFDGRAAEYPSAEAPWDGFMILEASFNHSPLSEPGRMTHLTQRITKRFEWWFQPNRLHKQPEYIVFATNNSLAAARDGGS</sequence>
<dbReference type="EMBL" id="JYJG01000278">
    <property type="protein sequence ID" value="KJK43683.1"/>
    <property type="molecule type" value="Genomic_DNA"/>
</dbReference>
<proteinExistence type="predicted"/>
<reference evidence="1 2" key="1">
    <citation type="submission" date="2015-02" db="EMBL/GenBank/DDBJ databases">
        <authorList>
            <person name="Ju K.-S."/>
            <person name="Doroghazi J.R."/>
            <person name="Metcalf W."/>
        </authorList>
    </citation>
    <scope>NUCLEOTIDE SEQUENCE [LARGE SCALE GENOMIC DNA]</scope>
    <source>
        <strain evidence="1 2">NRRL B-16140</strain>
    </source>
</reference>
<protein>
    <submittedName>
        <fullName evidence="1">Uncharacterized protein</fullName>
    </submittedName>
</protein>
<accession>A0A0F0GQI5</accession>
<comment type="caution">
    <text evidence="1">The sequence shown here is derived from an EMBL/GenBank/DDBJ whole genome shotgun (WGS) entry which is preliminary data.</text>
</comment>
<dbReference type="Proteomes" id="UP000033393">
    <property type="component" value="Unassembled WGS sequence"/>
</dbReference>
<keyword evidence="2" id="KW-1185">Reference proteome</keyword>
<evidence type="ECO:0000313" key="1">
    <source>
        <dbReference type="EMBL" id="KJK43683.1"/>
    </source>
</evidence>
<gene>
    <name evidence="1" type="ORF">UK23_32145</name>
</gene>